<dbReference type="InterPro" id="IPR050807">
    <property type="entry name" value="TransReg_Diox_bact_type"/>
</dbReference>
<evidence type="ECO:0000256" key="3">
    <source>
        <dbReference type="ARBA" id="ARBA00023163"/>
    </source>
</evidence>
<sequence>MTVPTKFATKLRTLRERRGISQADLARMTGIAPAQLSRYEVGRSIPRSDVISRLADALDVEYAELSAIDDLVLPVVVTADMLEALKLEAVQAGCSVEEAAGNRLLSSFFPRAEDEFKREQLEYLQSVVNAFEATSENFEQELGERLGRYLATFMKKHEPVLVRPIIGAETALTKHLAAVVEGINKPRTPKIPGVNAPKEGIGAAPKPAKPKHEKPAVTKKRVFVRDEEVGKIKLDHTSKKVDE</sequence>
<keyword evidence="2" id="KW-0238">DNA-binding</keyword>
<evidence type="ECO:0000313" key="6">
    <source>
        <dbReference type="EMBL" id="CAB3955842.1"/>
    </source>
</evidence>
<dbReference type="RefSeq" id="WP_302477881.1">
    <property type="nucleotide sequence ID" value="NZ_CADILJ010000065.1"/>
</dbReference>
<feature type="compositionally biased region" description="Low complexity" evidence="4">
    <location>
        <begin position="196"/>
        <end position="206"/>
    </location>
</feature>
<feature type="compositionally biased region" description="Basic residues" evidence="4">
    <location>
        <begin position="208"/>
        <end position="220"/>
    </location>
</feature>
<dbReference type="PANTHER" id="PTHR46797">
    <property type="entry name" value="HTH-TYPE TRANSCRIPTIONAL REGULATOR"/>
    <property type="match status" value="1"/>
</dbReference>
<reference evidence="6 7" key="1">
    <citation type="submission" date="2020-04" db="EMBL/GenBank/DDBJ databases">
        <authorList>
            <person name="De Canck E."/>
        </authorList>
    </citation>
    <scope>NUCLEOTIDE SEQUENCE [LARGE SCALE GENOMIC DNA]</scope>
    <source>
        <strain evidence="6 7">LMG 7053</strain>
    </source>
</reference>
<evidence type="ECO:0000313" key="7">
    <source>
        <dbReference type="Proteomes" id="UP000494161"/>
    </source>
</evidence>
<gene>
    <name evidence="6" type="ORF">LMG7053_04823</name>
</gene>
<organism evidence="6 7">
    <name type="scientific">Achromobacter ruhlandii</name>
    <dbReference type="NCBI Taxonomy" id="72557"/>
    <lineage>
        <taxon>Bacteria</taxon>
        <taxon>Pseudomonadati</taxon>
        <taxon>Pseudomonadota</taxon>
        <taxon>Betaproteobacteria</taxon>
        <taxon>Burkholderiales</taxon>
        <taxon>Alcaligenaceae</taxon>
        <taxon>Achromobacter</taxon>
    </lineage>
</organism>
<accession>A0ABM8M0U1</accession>
<dbReference type="InterPro" id="IPR001387">
    <property type="entry name" value="Cro/C1-type_HTH"/>
</dbReference>
<dbReference type="PROSITE" id="PS50943">
    <property type="entry name" value="HTH_CROC1"/>
    <property type="match status" value="1"/>
</dbReference>
<dbReference type="SUPFAM" id="SSF47413">
    <property type="entry name" value="lambda repressor-like DNA-binding domains"/>
    <property type="match status" value="1"/>
</dbReference>
<keyword evidence="7" id="KW-1185">Reference proteome</keyword>
<dbReference type="Gene3D" id="1.10.260.40">
    <property type="entry name" value="lambda repressor-like DNA-binding domains"/>
    <property type="match status" value="1"/>
</dbReference>
<evidence type="ECO:0000256" key="4">
    <source>
        <dbReference type="SAM" id="MobiDB-lite"/>
    </source>
</evidence>
<keyword evidence="1" id="KW-0805">Transcription regulation</keyword>
<dbReference type="InterPro" id="IPR010982">
    <property type="entry name" value="Lambda_DNA-bd_dom_sf"/>
</dbReference>
<evidence type="ECO:0000256" key="2">
    <source>
        <dbReference type="ARBA" id="ARBA00023125"/>
    </source>
</evidence>
<name>A0ABM8M0U1_9BURK</name>
<feature type="domain" description="HTH cro/C1-type" evidence="5">
    <location>
        <begin position="11"/>
        <end position="65"/>
    </location>
</feature>
<keyword evidence="3" id="KW-0804">Transcription</keyword>
<proteinExistence type="predicted"/>
<evidence type="ECO:0000259" key="5">
    <source>
        <dbReference type="PROSITE" id="PS50943"/>
    </source>
</evidence>
<comment type="caution">
    <text evidence="6">The sequence shown here is derived from an EMBL/GenBank/DDBJ whole genome shotgun (WGS) entry which is preliminary data.</text>
</comment>
<dbReference type="PANTHER" id="PTHR46797:SF23">
    <property type="entry name" value="HTH-TYPE TRANSCRIPTIONAL REGULATOR SUTR"/>
    <property type="match status" value="1"/>
</dbReference>
<evidence type="ECO:0000256" key="1">
    <source>
        <dbReference type="ARBA" id="ARBA00023015"/>
    </source>
</evidence>
<feature type="region of interest" description="Disordered" evidence="4">
    <location>
        <begin position="189"/>
        <end position="220"/>
    </location>
</feature>
<dbReference type="CDD" id="cd00093">
    <property type="entry name" value="HTH_XRE"/>
    <property type="match status" value="1"/>
</dbReference>
<dbReference type="Pfam" id="PF01381">
    <property type="entry name" value="HTH_3"/>
    <property type="match status" value="1"/>
</dbReference>
<dbReference type="SMART" id="SM00530">
    <property type="entry name" value="HTH_XRE"/>
    <property type="match status" value="1"/>
</dbReference>
<protein>
    <recommendedName>
        <fullName evidence="5">HTH cro/C1-type domain-containing protein</fullName>
    </recommendedName>
</protein>
<dbReference type="EMBL" id="CADILJ010000065">
    <property type="protein sequence ID" value="CAB3955842.1"/>
    <property type="molecule type" value="Genomic_DNA"/>
</dbReference>
<dbReference type="Proteomes" id="UP000494161">
    <property type="component" value="Unassembled WGS sequence"/>
</dbReference>